<sequence length="255" mass="28470">MSAGSLGSLYIYIKVSNACPSNLHYRGYAFTFEYCIFPKYPFTAPRVFLRQFDQQNTSKPCLPSHLPSPHFVNPHSWEIKGLPILDAKEWNPIMSLSSIIIALELLVTHSSTSEEVAISRQQEASSKWTCGPKENKGGFVDTKKRKYAFITKERGDLSNDASSEQSDNEALHLGMNPIKRLRKQMDQLKVVSPPRAFVNSSFNQHSGSTGLSTDQESIQIVSAQGVGSCQPFLGINPQKEVQELEEDLGQRMSVE</sequence>
<protein>
    <submittedName>
        <fullName evidence="1">Uncharacterized protein</fullName>
    </submittedName>
</protein>
<dbReference type="InterPro" id="IPR016135">
    <property type="entry name" value="UBQ-conjugating_enzyme/RWD"/>
</dbReference>
<evidence type="ECO:0000313" key="1">
    <source>
        <dbReference type="EMBL" id="TNV77973.1"/>
    </source>
</evidence>
<dbReference type="EMBL" id="RRYP01011081">
    <property type="protein sequence ID" value="TNV77973.1"/>
    <property type="molecule type" value="Genomic_DNA"/>
</dbReference>
<gene>
    <name evidence="1" type="ORF">FGO68_gene10161</name>
</gene>
<keyword evidence="2" id="KW-1185">Reference proteome</keyword>
<dbReference type="SUPFAM" id="SSF54495">
    <property type="entry name" value="UBC-like"/>
    <property type="match status" value="1"/>
</dbReference>
<accession>A0A8J8T1F1</accession>
<reference evidence="1" key="1">
    <citation type="submission" date="2019-06" db="EMBL/GenBank/DDBJ databases">
        <authorList>
            <person name="Zheng W."/>
        </authorList>
    </citation>
    <scope>NUCLEOTIDE SEQUENCE</scope>
    <source>
        <strain evidence="1">QDHG01</strain>
    </source>
</reference>
<evidence type="ECO:0000313" key="2">
    <source>
        <dbReference type="Proteomes" id="UP000785679"/>
    </source>
</evidence>
<comment type="caution">
    <text evidence="1">The sequence shown here is derived from an EMBL/GenBank/DDBJ whole genome shotgun (WGS) entry which is preliminary data.</text>
</comment>
<dbReference type="AlphaFoldDB" id="A0A8J8T1F1"/>
<dbReference type="Gene3D" id="3.10.110.10">
    <property type="entry name" value="Ubiquitin Conjugating Enzyme"/>
    <property type="match status" value="1"/>
</dbReference>
<proteinExistence type="predicted"/>
<organism evidence="1 2">
    <name type="scientific">Halteria grandinella</name>
    <dbReference type="NCBI Taxonomy" id="5974"/>
    <lineage>
        <taxon>Eukaryota</taxon>
        <taxon>Sar</taxon>
        <taxon>Alveolata</taxon>
        <taxon>Ciliophora</taxon>
        <taxon>Intramacronucleata</taxon>
        <taxon>Spirotrichea</taxon>
        <taxon>Stichotrichia</taxon>
        <taxon>Sporadotrichida</taxon>
        <taxon>Halteriidae</taxon>
        <taxon>Halteria</taxon>
    </lineage>
</organism>
<dbReference type="Proteomes" id="UP000785679">
    <property type="component" value="Unassembled WGS sequence"/>
</dbReference>
<name>A0A8J8T1F1_HALGN</name>